<dbReference type="GO" id="GO:0016020">
    <property type="term" value="C:membrane"/>
    <property type="evidence" value="ECO:0007669"/>
    <property type="project" value="GOC"/>
</dbReference>
<keyword evidence="1" id="KW-0812">Transmembrane</keyword>
<sequence>MVFLLNFGFIFTVIYALFYVCLDKKAGSLAALLCVLCWVGAILLASRLGFSLELPSKAETISSLSISDNEALGSSGLADAGVKEVAPVFAVVVLEGSHVVLDVEEAAGVGSVDNLIEGVGLGVGSGSRGRVGVEGDVVGREMVGVGCVVIVSFVTTVAAMEDCEGRGGLWMNFRIYLYFLTENLIEFDKGTNGVTKHLLE</sequence>
<dbReference type="GO" id="GO:0005783">
    <property type="term" value="C:endoplasmic reticulum"/>
    <property type="evidence" value="ECO:0007669"/>
    <property type="project" value="TreeGrafter"/>
</dbReference>
<keyword evidence="1" id="KW-1133">Transmembrane helix</keyword>
<feature type="transmembrane region" description="Helical" evidence="1">
    <location>
        <begin position="6"/>
        <end position="22"/>
    </location>
</feature>
<name>A0A6J5VNX6_PRUAR</name>
<keyword evidence="1" id="KW-0472">Membrane</keyword>
<evidence type="ECO:0000313" key="2">
    <source>
        <dbReference type="EMBL" id="CAB4289534.1"/>
    </source>
</evidence>
<dbReference type="PANTHER" id="PTHR28026">
    <property type="entry name" value="DUF962 DOMAIN PROTEIN (AFU_ORTHOLOGUE AFUA_8G05310)"/>
    <property type="match status" value="1"/>
</dbReference>
<evidence type="ECO:0000313" key="3">
    <source>
        <dbReference type="Proteomes" id="UP000507222"/>
    </source>
</evidence>
<dbReference type="GO" id="GO:0046521">
    <property type="term" value="P:sphingoid catabolic process"/>
    <property type="evidence" value="ECO:0007669"/>
    <property type="project" value="TreeGrafter"/>
</dbReference>
<proteinExistence type="predicted"/>
<evidence type="ECO:0000256" key="1">
    <source>
        <dbReference type="SAM" id="Phobius"/>
    </source>
</evidence>
<organism evidence="2 3">
    <name type="scientific">Prunus armeniaca</name>
    <name type="common">Apricot</name>
    <name type="synonym">Armeniaca vulgaris</name>
    <dbReference type="NCBI Taxonomy" id="36596"/>
    <lineage>
        <taxon>Eukaryota</taxon>
        <taxon>Viridiplantae</taxon>
        <taxon>Streptophyta</taxon>
        <taxon>Embryophyta</taxon>
        <taxon>Tracheophyta</taxon>
        <taxon>Spermatophyta</taxon>
        <taxon>Magnoliopsida</taxon>
        <taxon>eudicotyledons</taxon>
        <taxon>Gunneridae</taxon>
        <taxon>Pentapetalae</taxon>
        <taxon>rosids</taxon>
        <taxon>fabids</taxon>
        <taxon>Rosales</taxon>
        <taxon>Rosaceae</taxon>
        <taxon>Amygdaloideae</taxon>
        <taxon>Amygdaleae</taxon>
        <taxon>Prunus</taxon>
    </lineage>
</organism>
<feature type="transmembrane region" description="Helical" evidence="1">
    <location>
        <begin position="29"/>
        <end position="50"/>
    </location>
</feature>
<accession>A0A6J5VNX6</accession>
<dbReference type="Proteomes" id="UP000507222">
    <property type="component" value="Unassembled WGS sequence"/>
</dbReference>
<dbReference type="EMBL" id="CAEKDK010000008">
    <property type="protein sequence ID" value="CAB4289534.1"/>
    <property type="molecule type" value="Genomic_DNA"/>
</dbReference>
<protein>
    <submittedName>
        <fullName evidence="2">Uncharacterized protein</fullName>
    </submittedName>
</protein>
<dbReference type="InterPro" id="IPR009305">
    <property type="entry name" value="Mpo1-like"/>
</dbReference>
<dbReference type="AlphaFoldDB" id="A0A6J5VNX6"/>
<gene>
    <name evidence="2" type="ORF">CURHAP_LOCUS48514</name>
</gene>
<dbReference type="PANTHER" id="PTHR28026:SF9">
    <property type="entry name" value="2-HYDROXY-PALMITIC ACID DIOXYGENASE MPO1"/>
    <property type="match status" value="1"/>
</dbReference>
<reference evidence="2 3" key="1">
    <citation type="submission" date="2020-05" db="EMBL/GenBank/DDBJ databases">
        <authorList>
            <person name="Campoy J."/>
            <person name="Schneeberger K."/>
            <person name="Spophaly S."/>
        </authorList>
    </citation>
    <scope>NUCLEOTIDE SEQUENCE [LARGE SCALE GENOMIC DNA]</scope>
    <source>
        <strain evidence="2">PruArmRojPasFocal</strain>
    </source>
</reference>